<dbReference type="Pfam" id="PF10502">
    <property type="entry name" value="Peptidase_S26"/>
    <property type="match status" value="1"/>
</dbReference>
<evidence type="ECO:0000259" key="4">
    <source>
        <dbReference type="Pfam" id="PF10502"/>
    </source>
</evidence>
<keyword evidence="6" id="KW-1185">Reference proteome</keyword>
<dbReference type="GO" id="GO:0009003">
    <property type="term" value="F:signal peptidase activity"/>
    <property type="evidence" value="ECO:0007669"/>
    <property type="project" value="UniProtKB-EC"/>
</dbReference>
<feature type="transmembrane region" description="Helical" evidence="3">
    <location>
        <begin position="32"/>
        <end position="61"/>
    </location>
</feature>
<sequence length="194" mass="20034">MSMDTPATQALQRTRAPGSRSTGRISGVLTDIVLWIAAGLGALCIVLVVLAMTANVTLIMFRTGSMSPTIPAGSVAIVQLIPASEISVGDVVTVDRPGTLPITHRVTSVEAGSTPKERLVTLRGDANAQDDPSPHTVTSVRIVRFAIPGLAPAIAAMGNPVVLGGVTVAAAALVLWAFWPRGRRRTGVGDGEQP</sequence>
<reference evidence="5 6" key="1">
    <citation type="submission" date="2021-06" db="EMBL/GenBank/DDBJ databases">
        <title>Genome-based taxonomic framework of Microbacterium strains isolated from marine environment, the description of four new species and reclassification of four preexisting species.</title>
        <authorList>
            <person name="Lee S.D."/>
            <person name="Kim S.-M."/>
            <person name="Byeon Y.-S."/>
            <person name="Yang H.L."/>
            <person name="Kim I.S."/>
        </authorList>
    </citation>
    <scope>NUCLEOTIDE SEQUENCE [LARGE SCALE GENOMIC DNA]</scope>
    <source>
        <strain evidence="5 6">KACC 14465</strain>
    </source>
</reference>
<evidence type="ECO:0000313" key="5">
    <source>
        <dbReference type="EMBL" id="WDM41757.1"/>
    </source>
</evidence>
<keyword evidence="5" id="KW-0378">Hydrolase</keyword>
<evidence type="ECO:0000256" key="1">
    <source>
        <dbReference type="NCBIfam" id="TIGR02228"/>
    </source>
</evidence>
<proteinExistence type="predicted"/>
<dbReference type="RefSeq" id="WP_282215602.1">
    <property type="nucleotide sequence ID" value="NZ_BAAAUN010000001.1"/>
</dbReference>
<feature type="region of interest" description="Disordered" evidence="2">
    <location>
        <begin position="1"/>
        <end position="22"/>
    </location>
</feature>
<dbReference type="InterPro" id="IPR019533">
    <property type="entry name" value="Peptidase_S26"/>
</dbReference>
<accession>A0ABY7XI52</accession>
<dbReference type="InterPro" id="IPR001733">
    <property type="entry name" value="Peptidase_S26B"/>
</dbReference>
<evidence type="ECO:0000313" key="6">
    <source>
        <dbReference type="Proteomes" id="UP001215097"/>
    </source>
</evidence>
<keyword evidence="3" id="KW-1133">Transmembrane helix</keyword>
<gene>
    <name evidence="5" type="ORF">KV395_00075</name>
</gene>
<dbReference type="Proteomes" id="UP001215097">
    <property type="component" value="Chromosome"/>
</dbReference>
<feature type="domain" description="Peptidase S26" evidence="4">
    <location>
        <begin position="35"/>
        <end position="106"/>
    </location>
</feature>
<feature type="compositionally biased region" description="Polar residues" evidence="2">
    <location>
        <begin position="1"/>
        <end position="12"/>
    </location>
</feature>
<protein>
    <recommendedName>
        <fullName evidence="1">Signal peptidase I</fullName>
        <ecNumber evidence="1">3.4.21.89</ecNumber>
    </recommendedName>
</protein>
<dbReference type="EC" id="3.4.21.89" evidence="1"/>
<dbReference type="NCBIfam" id="TIGR02228">
    <property type="entry name" value="sigpep_I_arch"/>
    <property type="match status" value="1"/>
</dbReference>
<dbReference type="EMBL" id="CP078075">
    <property type="protein sequence ID" value="WDM41757.1"/>
    <property type="molecule type" value="Genomic_DNA"/>
</dbReference>
<name>A0ABY7XI52_MICLT</name>
<evidence type="ECO:0000256" key="2">
    <source>
        <dbReference type="SAM" id="MobiDB-lite"/>
    </source>
</evidence>
<evidence type="ECO:0000256" key="3">
    <source>
        <dbReference type="SAM" id="Phobius"/>
    </source>
</evidence>
<keyword evidence="3" id="KW-0812">Transmembrane</keyword>
<keyword evidence="3" id="KW-0472">Membrane</keyword>
<organism evidence="5 6">
    <name type="scientific">Microbacterium luteolum</name>
    <name type="common">Aureobacterium luteolum</name>
    <dbReference type="NCBI Taxonomy" id="69367"/>
    <lineage>
        <taxon>Bacteria</taxon>
        <taxon>Bacillati</taxon>
        <taxon>Actinomycetota</taxon>
        <taxon>Actinomycetes</taxon>
        <taxon>Micrococcales</taxon>
        <taxon>Microbacteriaceae</taxon>
        <taxon>Microbacterium</taxon>
    </lineage>
</organism>
<dbReference type="CDD" id="cd06530">
    <property type="entry name" value="S26_SPase_I"/>
    <property type="match status" value="1"/>
</dbReference>
<feature type="transmembrane region" description="Helical" evidence="3">
    <location>
        <begin position="161"/>
        <end position="179"/>
    </location>
</feature>